<dbReference type="Pfam" id="PF11445">
    <property type="entry name" value="DUF2894"/>
    <property type="match status" value="1"/>
</dbReference>
<dbReference type="RefSeq" id="WP_343880376.1">
    <property type="nucleotide sequence ID" value="NZ_BAAAFO010000001.1"/>
</dbReference>
<name>A0ABN0UB27_9GAMM</name>
<protein>
    <recommendedName>
        <fullName evidence="4">DUF2894 domain-containing protein</fullName>
    </recommendedName>
</protein>
<reference evidence="2 3" key="1">
    <citation type="journal article" date="2019" name="Int. J. Syst. Evol. Microbiol.">
        <title>The Global Catalogue of Microorganisms (GCM) 10K type strain sequencing project: providing services to taxonomists for standard genome sequencing and annotation.</title>
        <authorList>
            <consortium name="The Broad Institute Genomics Platform"/>
            <consortium name="The Broad Institute Genome Sequencing Center for Infectious Disease"/>
            <person name="Wu L."/>
            <person name="Ma J."/>
        </authorList>
    </citation>
    <scope>NUCLEOTIDE SEQUENCE [LARGE SCALE GENOMIC DNA]</scope>
    <source>
        <strain evidence="2 3">JCM 16242</strain>
    </source>
</reference>
<dbReference type="EMBL" id="BAAAFO010000001">
    <property type="protein sequence ID" value="GAA0244626.1"/>
    <property type="molecule type" value="Genomic_DNA"/>
</dbReference>
<accession>A0ABN0UB27</accession>
<organism evidence="2 3">
    <name type="scientific">Rhodanobacter caeni</name>
    <dbReference type="NCBI Taxonomy" id="657654"/>
    <lineage>
        <taxon>Bacteria</taxon>
        <taxon>Pseudomonadati</taxon>
        <taxon>Pseudomonadota</taxon>
        <taxon>Gammaproteobacteria</taxon>
        <taxon>Lysobacterales</taxon>
        <taxon>Rhodanobacteraceae</taxon>
        <taxon>Rhodanobacter</taxon>
    </lineage>
</organism>
<dbReference type="InterPro" id="IPR021549">
    <property type="entry name" value="DUF2894"/>
</dbReference>
<proteinExistence type="predicted"/>
<evidence type="ECO:0000313" key="2">
    <source>
        <dbReference type="EMBL" id="GAA0244626.1"/>
    </source>
</evidence>
<feature type="region of interest" description="Disordered" evidence="1">
    <location>
        <begin position="154"/>
        <end position="173"/>
    </location>
</feature>
<sequence length="173" mass="18756">MHPDTAAAIRAHLIAAMERRAIGLEGEARRAVASRLAEWRACDTPAPGQTPRAALQPGLRDLVARLDRESSPHGTAYPDIPALADFRQLWSTLRADSQLSRSVADIPTDAGPLNSTALASRAIALMRELSPGYLRAFLAYVDDLAWLEQLDRQGADAGSAAARKKRARRKPRG</sequence>
<evidence type="ECO:0000313" key="3">
    <source>
        <dbReference type="Proteomes" id="UP001500657"/>
    </source>
</evidence>
<evidence type="ECO:0008006" key="4">
    <source>
        <dbReference type="Google" id="ProtNLM"/>
    </source>
</evidence>
<feature type="compositionally biased region" description="Basic residues" evidence="1">
    <location>
        <begin position="162"/>
        <end position="173"/>
    </location>
</feature>
<evidence type="ECO:0000256" key="1">
    <source>
        <dbReference type="SAM" id="MobiDB-lite"/>
    </source>
</evidence>
<keyword evidence="3" id="KW-1185">Reference proteome</keyword>
<dbReference type="Proteomes" id="UP001500657">
    <property type="component" value="Unassembled WGS sequence"/>
</dbReference>
<gene>
    <name evidence="2" type="ORF">GCM10009126_07880</name>
</gene>
<comment type="caution">
    <text evidence="2">The sequence shown here is derived from an EMBL/GenBank/DDBJ whole genome shotgun (WGS) entry which is preliminary data.</text>
</comment>